<keyword evidence="2 7" id="KW-0349">Heme</keyword>
<dbReference type="GO" id="GO:0009055">
    <property type="term" value="F:electron transfer activity"/>
    <property type="evidence" value="ECO:0007669"/>
    <property type="project" value="InterPro"/>
</dbReference>
<dbReference type="Pfam" id="PF03150">
    <property type="entry name" value="CCP_MauG"/>
    <property type="match status" value="2"/>
</dbReference>
<reference evidence="10 12" key="2">
    <citation type="submission" date="2016-10" db="EMBL/GenBank/DDBJ databases">
        <authorList>
            <person name="Varghese N."/>
            <person name="Submissions S."/>
        </authorList>
    </citation>
    <scope>NUCLEOTIDE SEQUENCE [LARGE SCALE GENOMIC DNA]</scope>
    <source>
        <strain evidence="10 12">DSW-5</strain>
    </source>
</reference>
<dbReference type="Gene3D" id="1.10.760.10">
    <property type="entry name" value="Cytochrome c-like domain"/>
    <property type="match status" value="2"/>
</dbReference>
<dbReference type="FunFam" id="1.10.760.10:FF:000042">
    <property type="entry name" value="Cytochrome c peroxidase"/>
    <property type="match status" value="1"/>
</dbReference>
<dbReference type="GO" id="GO:0004130">
    <property type="term" value="F:cytochrome-c peroxidase activity"/>
    <property type="evidence" value="ECO:0007669"/>
    <property type="project" value="TreeGrafter"/>
</dbReference>
<evidence type="ECO:0000256" key="4">
    <source>
        <dbReference type="ARBA" id="ARBA00022729"/>
    </source>
</evidence>
<dbReference type="PROSITE" id="PS51257">
    <property type="entry name" value="PROKAR_LIPOPROTEIN"/>
    <property type="match status" value="1"/>
</dbReference>
<evidence type="ECO:0000313" key="12">
    <source>
        <dbReference type="Proteomes" id="UP000183071"/>
    </source>
</evidence>
<dbReference type="PANTHER" id="PTHR30600">
    <property type="entry name" value="CYTOCHROME C PEROXIDASE-RELATED"/>
    <property type="match status" value="1"/>
</dbReference>
<comment type="caution">
    <text evidence="9">The sequence shown here is derived from an EMBL/GenBank/DDBJ whole genome shotgun (WGS) entry which is preliminary data.</text>
</comment>
<dbReference type="Proteomes" id="UP000183071">
    <property type="component" value="Unassembled WGS sequence"/>
</dbReference>
<evidence type="ECO:0000256" key="6">
    <source>
        <dbReference type="ARBA" id="ARBA00023004"/>
    </source>
</evidence>
<keyword evidence="4" id="KW-0732">Signal</keyword>
<evidence type="ECO:0000256" key="5">
    <source>
        <dbReference type="ARBA" id="ARBA00023002"/>
    </source>
</evidence>
<feature type="domain" description="Cytochrome c" evidence="8">
    <location>
        <begin position="247"/>
        <end position="367"/>
    </location>
</feature>
<evidence type="ECO:0000256" key="2">
    <source>
        <dbReference type="ARBA" id="ARBA00022617"/>
    </source>
</evidence>
<dbReference type="InterPro" id="IPR004852">
    <property type="entry name" value="Di-haem_cyt_c_peroxidsae"/>
</dbReference>
<dbReference type="AlphaFoldDB" id="A0A0N0UNZ6"/>
<evidence type="ECO:0000313" key="11">
    <source>
        <dbReference type="Proteomes" id="UP000037716"/>
    </source>
</evidence>
<dbReference type="InterPro" id="IPR009056">
    <property type="entry name" value="Cyt_c-like_dom"/>
</dbReference>
<evidence type="ECO:0000256" key="7">
    <source>
        <dbReference type="PROSITE-ProRule" id="PRU00433"/>
    </source>
</evidence>
<sequence length="385" mass="43168">MTFTHKTFALFILIGIVSCSSDSEYVELIDDVSIDENTSSDLEILARTLNLPANSFNYENVVLPDYFLNNGTAQEDNTPNNNPITDEGATLGRVLFYDNQLSVNNAVSCASCHDQSKGFTDVNTLSVGFNGELTARNSMGLANAKFYDNGRFFWDERAASLEEQVLLPIQDAVEMGLTLEELESKLQNDDYYTVLFTRAFGDEEITSERVSLALAQFVRSMVSYQSKYDEGLAQTNNQNANFPNFTTSENLGKNLFFSNRTRCSDCHDTNAFVGDRARNNGLDAILTDEGRNDGEFKVPSLRNIELTAPFMHDGRFATLEEVVEHYNSGVQNSADLDGRLRQGNGVRRLNLTEVEKQALVDFLKTLTDEEFIFDEKFSDPFLTNQ</sequence>
<keyword evidence="12" id="KW-1185">Reference proteome</keyword>
<evidence type="ECO:0000256" key="3">
    <source>
        <dbReference type="ARBA" id="ARBA00022723"/>
    </source>
</evidence>
<keyword evidence="3 7" id="KW-0479">Metal-binding</keyword>
<reference evidence="9 11" key="1">
    <citation type="submission" date="2015-07" db="EMBL/GenBank/DDBJ databases">
        <title>Genome of Polaribacter dokdonenesis DSW-5, isolated from seawater off Dokdo in Korea.</title>
        <authorList>
            <person name="Yoon K."/>
            <person name="Song J.Y."/>
            <person name="Kim J.F."/>
        </authorList>
    </citation>
    <scope>NUCLEOTIDE SEQUENCE [LARGE SCALE GENOMIC DNA]</scope>
    <source>
        <strain evidence="9 11">DSW-5</strain>
    </source>
</reference>
<dbReference type="Proteomes" id="UP000037716">
    <property type="component" value="Unassembled WGS sequence"/>
</dbReference>
<keyword evidence="9" id="KW-0575">Peroxidase</keyword>
<name>A0A0N0UNZ6_9FLAO</name>
<dbReference type="EMBL" id="FNUE01000002">
    <property type="protein sequence ID" value="SEE55618.1"/>
    <property type="molecule type" value="Genomic_DNA"/>
</dbReference>
<organism evidence="9 11">
    <name type="scientific">Polaribacter dokdonensis DSW-5</name>
    <dbReference type="NCBI Taxonomy" id="1300348"/>
    <lineage>
        <taxon>Bacteria</taxon>
        <taxon>Pseudomonadati</taxon>
        <taxon>Bacteroidota</taxon>
        <taxon>Flavobacteriia</taxon>
        <taxon>Flavobacteriales</taxon>
        <taxon>Flavobacteriaceae</taxon>
    </lineage>
</organism>
<evidence type="ECO:0000256" key="1">
    <source>
        <dbReference type="ARBA" id="ARBA00004196"/>
    </source>
</evidence>
<accession>A0A0N0UNZ6</accession>
<protein>
    <submittedName>
        <fullName evidence="9 10">Cytochrome c peroxidase</fullName>
    </submittedName>
</protein>
<dbReference type="PATRIC" id="fig|1300348.6.peg.2552"/>
<gene>
    <name evidence="9" type="ORF">I602_2550</name>
    <name evidence="10" type="ORF">SAMN05444353_2325</name>
</gene>
<evidence type="ECO:0000313" key="10">
    <source>
        <dbReference type="EMBL" id="SEE55618.1"/>
    </source>
</evidence>
<dbReference type="SUPFAM" id="SSF46626">
    <property type="entry name" value="Cytochrome c"/>
    <property type="match status" value="2"/>
</dbReference>
<evidence type="ECO:0000259" key="8">
    <source>
        <dbReference type="PROSITE" id="PS51007"/>
    </source>
</evidence>
<dbReference type="PROSITE" id="PS51007">
    <property type="entry name" value="CYTC"/>
    <property type="match status" value="1"/>
</dbReference>
<dbReference type="STRING" id="1300348.I602_2550"/>
<dbReference type="GO" id="GO:0030313">
    <property type="term" value="C:cell envelope"/>
    <property type="evidence" value="ECO:0007669"/>
    <property type="project" value="UniProtKB-SubCell"/>
</dbReference>
<dbReference type="RefSeq" id="WP_053975041.1">
    <property type="nucleotide sequence ID" value="NZ_FNUE01000002.1"/>
</dbReference>
<comment type="subcellular location">
    <subcellularLocation>
        <location evidence="1">Cell envelope</location>
    </subcellularLocation>
</comment>
<dbReference type="GO" id="GO:0046872">
    <property type="term" value="F:metal ion binding"/>
    <property type="evidence" value="ECO:0007669"/>
    <property type="project" value="UniProtKB-KW"/>
</dbReference>
<dbReference type="GO" id="GO:0020037">
    <property type="term" value="F:heme binding"/>
    <property type="evidence" value="ECO:0007669"/>
    <property type="project" value="InterPro"/>
</dbReference>
<dbReference type="OrthoDB" id="9805202at2"/>
<dbReference type="InterPro" id="IPR051395">
    <property type="entry name" value="Cytochrome_c_Peroxidase/MauG"/>
</dbReference>
<proteinExistence type="predicted"/>
<dbReference type="InterPro" id="IPR036909">
    <property type="entry name" value="Cyt_c-like_dom_sf"/>
</dbReference>
<evidence type="ECO:0000313" key="9">
    <source>
        <dbReference type="EMBL" id="KOY52990.1"/>
    </source>
</evidence>
<keyword evidence="6 7" id="KW-0408">Iron</keyword>
<keyword evidence="5" id="KW-0560">Oxidoreductase</keyword>
<dbReference type="EMBL" id="LGBR01000001">
    <property type="protein sequence ID" value="KOY52990.1"/>
    <property type="molecule type" value="Genomic_DNA"/>
</dbReference>
<dbReference type="PANTHER" id="PTHR30600:SF10">
    <property type="entry name" value="BLL6722 PROTEIN"/>
    <property type="match status" value="1"/>
</dbReference>